<keyword evidence="1" id="KW-0732">Signal</keyword>
<name>A0A8W8P4L3_MAGGI</name>
<evidence type="ECO:0000313" key="3">
    <source>
        <dbReference type="Proteomes" id="UP000005408"/>
    </source>
</evidence>
<feature type="chain" id="PRO_5036485593" evidence="1">
    <location>
        <begin position="25"/>
        <end position="115"/>
    </location>
</feature>
<keyword evidence="3" id="KW-1185">Reference proteome</keyword>
<proteinExistence type="predicted"/>
<dbReference type="EnsemblMetazoa" id="G9803.1">
    <property type="protein sequence ID" value="G9803.1:cds"/>
    <property type="gene ID" value="G9803"/>
</dbReference>
<accession>A0A8W8P4L3</accession>
<dbReference type="AlphaFoldDB" id="A0A8W8P4L3"/>
<evidence type="ECO:0000313" key="2">
    <source>
        <dbReference type="EnsemblMetazoa" id="G9803.1:cds"/>
    </source>
</evidence>
<evidence type="ECO:0000256" key="1">
    <source>
        <dbReference type="SAM" id="SignalP"/>
    </source>
</evidence>
<reference evidence="2" key="1">
    <citation type="submission" date="2022-08" db="UniProtKB">
        <authorList>
            <consortium name="EnsemblMetazoa"/>
        </authorList>
    </citation>
    <scope>IDENTIFICATION</scope>
    <source>
        <strain evidence="2">05x7-T-G4-1.051#20</strain>
    </source>
</reference>
<dbReference type="Proteomes" id="UP000005408">
    <property type="component" value="Unassembled WGS sequence"/>
</dbReference>
<dbReference type="InterPro" id="IPR045860">
    <property type="entry name" value="Snake_toxin-like_sf"/>
</dbReference>
<sequence>MFKTVVQGVLYITMTFAMAIDTRGANIGPKTCFVCVQEVTFSNCLQRTTTCQQNEVCFTSEYIDGDGHVHYSSGCLSEQGKTGGSGPVSSHRVTIGYPPDILPRCEDTYDVINCV</sequence>
<organism evidence="2 3">
    <name type="scientific">Magallana gigas</name>
    <name type="common">Pacific oyster</name>
    <name type="synonym">Crassostrea gigas</name>
    <dbReference type="NCBI Taxonomy" id="29159"/>
    <lineage>
        <taxon>Eukaryota</taxon>
        <taxon>Metazoa</taxon>
        <taxon>Spiralia</taxon>
        <taxon>Lophotrochozoa</taxon>
        <taxon>Mollusca</taxon>
        <taxon>Bivalvia</taxon>
        <taxon>Autobranchia</taxon>
        <taxon>Pteriomorphia</taxon>
        <taxon>Ostreida</taxon>
        <taxon>Ostreoidea</taxon>
        <taxon>Ostreidae</taxon>
        <taxon>Magallana</taxon>
    </lineage>
</organism>
<feature type="signal peptide" evidence="1">
    <location>
        <begin position="1"/>
        <end position="24"/>
    </location>
</feature>
<dbReference type="SUPFAM" id="SSF57302">
    <property type="entry name" value="Snake toxin-like"/>
    <property type="match status" value="1"/>
</dbReference>
<protein>
    <submittedName>
        <fullName evidence="2">Uncharacterized protein</fullName>
    </submittedName>
</protein>